<evidence type="ECO:0000256" key="1">
    <source>
        <dbReference type="SAM" id="Coils"/>
    </source>
</evidence>
<reference evidence="3 4" key="1">
    <citation type="submission" date="2024-01" db="EMBL/GenBank/DDBJ databases">
        <title>The complete chloroplast genome sequence of Lithospermum erythrorhizon: insights into the phylogenetic relationship among Boraginaceae species and the maternal lineages of purple gromwells.</title>
        <authorList>
            <person name="Okada T."/>
            <person name="Watanabe K."/>
        </authorList>
    </citation>
    <scope>NUCLEOTIDE SEQUENCE [LARGE SCALE GENOMIC DNA]</scope>
</reference>
<keyword evidence="1" id="KW-0175">Coiled coil</keyword>
<feature type="compositionally biased region" description="Low complexity" evidence="2">
    <location>
        <begin position="81"/>
        <end position="102"/>
    </location>
</feature>
<name>A0AAV3PML4_LITER</name>
<evidence type="ECO:0000313" key="4">
    <source>
        <dbReference type="Proteomes" id="UP001454036"/>
    </source>
</evidence>
<dbReference type="AlphaFoldDB" id="A0AAV3PML4"/>
<proteinExistence type="predicted"/>
<feature type="compositionally biased region" description="Basic and acidic residues" evidence="2">
    <location>
        <begin position="1"/>
        <end position="10"/>
    </location>
</feature>
<feature type="region of interest" description="Disordered" evidence="2">
    <location>
        <begin position="1"/>
        <end position="105"/>
    </location>
</feature>
<dbReference type="EMBL" id="BAABME010017817">
    <property type="protein sequence ID" value="GAA0151458.1"/>
    <property type="molecule type" value="Genomic_DNA"/>
</dbReference>
<feature type="coiled-coil region" evidence="1">
    <location>
        <begin position="121"/>
        <end position="148"/>
    </location>
</feature>
<protein>
    <submittedName>
        <fullName evidence="3">Uncharacterized protein</fullName>
    </submittedName>
</protein>
<organism evidence="3 4">
    <name type="scientific">Lithospermum erythrorhizon</name>
    <name type="common">Purple gromwell</name>
    <name type="synonym">Lithospermum officinale var. erythrorhizon</name>
    <dbReference type="NCBI Taxonomy" id="34254"/>
    <lineage>
        <taxon>Eukaryota</taxon>
        <taxon>Viridiplantae</taxon>
        <taxon>Streptophyta</taxon>
        <taxon>Embryophyta</taxon>
        <taxon>Tracheophyta</taxon>
        <taxon>Spermatophyta</taxon>
        <taxon>Magnoliopsida</taxon>
        <taxon>eudicotyledons</taxon>
        <taxon>Gunneridae</taxon>
        <taxon>Pentapetalae</taxon>
        <taxon>asterids</taxon>
        <taxon>lamiids</taxon>
        <taxon>Boraginales</taxon>
        <taxon>Boraginaceae</taxon>
        <taxon>Boraginoideae</taxon>
        <taxon>Lithospermeae</taxon>
        <taxon>Lithospermum</taxon>
    </lineage>
</organism>
<evidence type="ECO:0000256" key="2">
    <source>
        <dbReference type="SAM" id="MobiDB-lite"/>
    </source>
</evidence>
<feature type="compositionally biased region" description="Pro residues" evidence="2">
    <location>
        <begin position="13"/>
        <end position="24"/>
    </location>
</feature>
<keyword evidence="4" id="KW-1185">Reference proteome</keyword>
<dbReference type="Proteomes" id="UP001454036">
    <property type="component" value="Unassembled WGS sequence"/>
</dbReference>
<comment type="caution">
    <text evidence="3">The sequence shown here is derived from an EMBL/GenBank/DDBJ whole genome shotgun (WGS) entry which is preliminary data.</text>
</comment>
<gene>
    <name evidence="3" type="ORF">LIER_37294</name>
</gene>
<accession>A0AAV3PML4</accession>
<sequence length="183" mass="19433">MAPEPQDRGADSPPGPAGNSPPSPQDQHHDLPPPANPSQAVVQEDASGHHSTTVVESRRSRWCWLGHPQTLSSVPPQALEPCSKGPSSSPPGGSLPPQKSSSIPRVALQSYRDALSSFEAVSGSSSKIGQLEGELKALKEEKAREEGVLRLHLKNLSSEQSVLQERHGATVHRAGNFPGRCAR</sequence>
<evidence type="ECO:0000313" key="3">
    <source>
        <dbReference type="EMBL" id="GAA0151458.1"/>
    </source>
</evidence>